<evidence type="ECO:0000256" key="1">
    <source>
        <dbReference type="SAM" id="MobiDB-lite"/>
    </source>
</evidence>
<organism evidence="2">
    <name type="scientific">Echinococcus granulosus</name>
    <name type="common">Hydatid tapeworm</name>
    <dbReference type="NCBI Taxonomy" id="6210"/>
    <lineage>
        <taxon>Eukaryota</taxon>
        <taxon>Metazoa</taxon>
        <taxon>Spiralia</taxon>
        <taxon>Lophotrochozoa</taxon>
        <taxon>Platyhelminthes</taxon>
        <taxon>Cestoda</taxon>
        <taxon>Eucestoda</taxon>
        <taxon>Cyclophyllidea</taxon>
        <taxon>Taeniidae</taxon>
        <taxon>Echinococcus</taxon>
        <taxon>Echinococcus granulosus group</taxon>
    </lineage>
</organism>
<feature type="region of interest" description="Disordered" evidence="1">
    <location>
        <begin position="1"/>
        <end position="20"/>
    </location>
</feature>
<dbReference type="AlphaFoldDB" id="A0A068WI78"/>
<gene>
    <name evidence="2" type="ORF">EgrG_000478500</name>
</gene>
<feature type="region of interest" description="Disordered" evidence="1">
    <location>
        <begin position="186"/>
        <end position="210"/>
    </location>
</feature>
<evidence type="ECO:0000313" key="2">
    <source>
        <dbReference type="EMBL" id="CDS19474.1"/>
    </source>
</evidence>
<reference evidence="4" key="3">
    <citation type="submission" date="2020-10" db="UniProtKB">
        <authorList>
            <consortium name="WormBaseParasite"/>
        </authorList>
    </citation>
    <scope>IDENTIFICATION</scope>
</reference>
<dbReference type="OrthoDB" id="10488581at2759"/>
<dbReference type="WBParaSite" id="EgrG_000478500">
    <property type="protein sequence ID" value="EgrG_000478500"/>
    <property type="gene ID" value="EgrG_000478500"/>
</dbReference>
<reference evidence="2" key="2">
    <citation type="submission" date="2014-06" db="EMBL/GenBank/DDBJ databases">
        <authorList>
            <person name="Aslett M."/>
        </authorList>
    </citation>
    <scope>NUCLEOTIDE SEQUENCE</scope>
</reference>
<feature type="compositionally biased region" description="Low complexity" evidence="1">
    <location>
        <begin position="1"/>
        <end position="18"/>
    </location>
</feature>
<reference evidence="2 3" key="1">
    <citation type="journal article" date="2013" name="Nature">
        <title>The genomes of four tapeworm species reveal adaptations to parasitism.</title>
        <authorList>
            <person name="Tsai I.J."/>
            <person name="Zarowiecki M."/>
            <person name="Holroyd N."/>
            <person name="Garciarrubio A."/>
            <person name="Sanchez-Flores A."/>
            <person name="Brooks K.L."/>
            <person name="Tracey A."/>
            <person name="Bobes R.J."/>
            <person name="Fragoso G."/>
            <person name="Sciutto E."/>
            <person name="Aslett M."/>
            <person name="Beasley H."/>
            <person name="Bennett H.M."/>
            <person name="Cai J."/>
            <person name="Camicia F."/>
            <person name="Clark R."/>
            <person name="Cucher M."/>
            <person name="De Silva N."/>
            <person name="Day T.A."/>
            <person name="Deplazes P."/>
            <person name="Estrada K."/>
            <person name="Fernandez C."/>
            <person name="Holland P.W."/>
            <person name="Hou J."/>
            <person name="Hu S."/>
            <person name="Huckvale T."/>
            <person name="Hung S.S."/>
            <person name="Kamenetzky L."/>
            <person name="Keane J.A."/>
            <person name="Kiss F."/>
            <person name="Koziol U."/>
            <person name="Lambert O."/>
            <person name="Liu K."/>
            <person name="Luo X."/>
            <person name="Luo Y."/>
            <person name="Macchiaroli N."/>
            <person name="Nichol S."/>
            <person name="Paps J."/>
            <person name="Parkinson J."/>
            <person name="Pouchkina-Stantcheva N."/>
            <person name="Riddiford N."/>
            <person name="Rosenzvit M."/>
            <person name="Salinas G."/>
            <person name="Wasmuth J.D."/>
            <person name="Zamanian M."/>
            <person name="Zheng Y."/>
            <person name="Cai X."/>
            <person name="Soberon X."/>
            <person name="Olson P.D."/>
            <person name="Laclette J.P."/>
            <person name="Brehm K."/>
            <person name="Berriman M."/>
            <person name="Garciarrubio A."/>
            <person name="Bobes R.J."/>
            <person name="Fragoso G."/>
            <person name="Sanchez-Flores A."/>
            <person name="Estrada K."/>
            <person name="Cevallos M.A."/>
            <person name="Morett E."/>
            <person name="Gonzalez V."/>
            <person name="Portillo T."/>
            <person name="Ochoa-Leyva A."/>
            <person name="Jose M.V."/>
            <person name="Sciutto E."/>
            <person name="Landa A."/>
            <person name="Jimenez L."/>
            <person name="Valdes V."/>
            <person name="Carrero J.C."/>
            <person name="Larralde C."/>
            <person name="Morales-Montor J."/>
            <person name="Limon-Lason J."/>
            <person name="Soberon X."/>
            <person name="Laclette J.P."/>
        </authorList>
    </citation>
    <scope>NUCLEOTIDE SEQUENCE [LARGE SCALE GENOMIC DNA]</scope>
</reference>
<dbReference type="EMBL" id="LK028579">
    <property type="protein sequence ID" value="CDS19474.1"/>
    <property type="molecule type" value="Genomic_DNA"/>
</dbReference>
<accession>A0A068WI78</accession>
<name>A0A068WI78_ECHGR</name>
<dbReference type="Proteomes" id="UP000492820">
    <property type="component" value="Unassembled WGS sequence"/>
</dbReference>
<evidence type="ECO:0000313" key="4">
    <source>
        <dbReference type="WBParaSite" id="EgrG_000478500"/>
    </source>
</evidence>
<evidence type="ECO:0000313" key="3">
    <source>
        <dbReference type="Proteomes" id="UP000492820"/>
    </source>
</evidence>
<feature type="region of interest" description="Disordered" evidence="1">
    <location>
        <begin position="36"/>
        <end position="61"/>
    </location>
</feature>
<proteinExistence type="predicted"/>
<sequence length="210" mass="22361">MESQMTSFITSTSVSTSSGPQWYNSTPLLLEKLPPQVHSTPRNASSCSSIPSRSRDSGLGSLASDSTTFSFTSTFCPPLSPNATAFSIENLLGLSKPKQESSSTKQERALQPLNLSTSALPRPRTYSCRYCSKAYSSRSSMRVTDVPTPARGPSSVRCANGASLTGRTCVRTSERIGASDFAAVKSNDGDVDAIPSPRIQAHASESDYFA</sequence>
<feature type="compositionally biased region" description="Low complexity" evidence="1">
    <location>
        <begin position="42"/>
        <end position="52"/>
    </location>
</feature>
<protein>
    <submittedName>
        <fullName evidence="2 4">Uncharacterized protein</fullName>
    </submittedName>
</protein>